<feature type="transmembrane region" description="Helical" evidence="8">
    <location>
        <begin position="560"/>
        <end position="582"/>
    </location>
</feature>
<accession>A0A518BQJ4</accession>
<feature type="transmembrane region" description="Helical" evidence="8">
    <location>
        <begin position="220"/>
        <end position="238"/>
    </location>
</feature>
<dbReference type="InterPro" id="IPR052923">
    <property type="entry name" value="UPF0718"/>
</dbReference>
<evidence type="ECO:0000256" key="5">
    <source>
        <dbReference type="ARBA" id="ARBA00022989"/>
    </source>
</evidence>
<organism evidence="9 10">
    <name type="scientific">Engelhardtia mirabilis</name>
    <dbReference type="NCBI Taxonomy" id="2528011"/>
    <lineage>
        <taxon>Bacteria</taxon>
        <taxon>Pseudomonadati</taxon>
        <taxon>Planctomycetota</taxon>
        <taxon>Planctomycetia</taxon>
        <taxon>Planctomycetia incertae sedis</taxon>
        <taxon>Engelhardtia</taxon>
    </lineage>
</organism>
<protein>
    <submittedName>
        <fullName evidence="9">Putative permease</fullName>
    </submittedName>
</protein>
<keyword evidence="5 8" id="KW-1133">Transmembrane helix</keyword>
<dbReference type="KEGG" id="pbap:Pla133_43460"/>
<proteinExistence type="inferred from homology"/>
<feature type="transmembrane region" description="Helical" evidence="8">
    <location>
        <begin position="524"/>
        <end position="548"/>
    </location>
</feature>
<dbReference type="Proteomes" id="UP000316921">
    <property type="component" value="Chromosome"/>
</dbReference>
<evidence type="ECO:0000256" key="1">
    <source>
        <dbReference type="ARBA" id="ARBA00004651"/>
    </source>
</evidence>
<feature type="transmembrane region" description="Helical" evidence="8">
    <location>
        <begin position="90"/>
        <end position="106"/>
    </location>
</feature>
<dbReference type="RefSeq" id="WP_145068937.1">
    <property type="nucleotide sequence ID" value="NZ_CP036287.1"/>
</dbReference>
<keyword evidence="4 8" id="KW-0812">Transmembrane</keyword>
<feature type="transmembrane region" description="Helical" evidence="8">
    <location>
        <begin position="492"/>
        <end position="512"/>
    </location>
</feature>
<dbReference type="NCBIfam" id="NF033936">
    <property type="entry name" value="CuZnOut_SO0444"/>
    <property type="match status" value="1"/>
</dbReference>
<dbReference type="EMBL" id="CP036287">
    <property type="protein sequence ID" value="QDU69229.1"/>
    <property type="molecule type" value="Genomic_DNA"/>
</dbReference>
<feature type="transmembrane region" description="Helical" evidence="8">
    <location>
        <begin position="588"/>
        <end position="609"/>
    </location>
</feature>
<dbReference type="InterPro" id="IPR005524">
    <property type="entry name" value="DUF318"/>
</dbReference>
<dbReference type="PANTHER" id="PTHR34184:SF4">
    <property type="entry name" value="UPF0718 PROTEIN YCGR"/>
    <property type="match status" value="1"/>
</dbReference>
<feature type="transmembrane region" description="Helical" evidence="8">
    <location>
        <begin position="385"/>
        <end position="406"/>
    </location>
</feature>
<evidence type="ECO:0000256" key="8">
    <source>
        <dbReference type="SAM" id="Phobius"/>
    </source>
</evidence>
<feature type="compositionally biased region" description="Basic and acidic residues" evidence="7">
    <location>
        <begin position="463"/>
        <end position="474"/>
    </location>
</feature>
<name>A0A518BQJ4_9BACT</name>
<dbReference type="GO" id="GO:0005886">
    <property type="term" value="C:plasma membrane"/>
    <property type="evidence" value="ECO:0007669"/>
    <property type="project" value="UniProtKB-SubCell"/>
</dbReference>
<evidence type="ECO:0000256" key="7">
    <source>
        <dbReference type="SAM" id="MobiDB-lite"/>
    </source>
</evidence>
<comment type="subcellular location">
    <subcellularLocation>
        <location evidence="1">Cell membrane</location>
        <topology evidence="1">Multi-pass membrane protein</topology>
    </subcellularLocation>
</comment>
<evidence type="ECO:0000256" key="6">
    <source>
        <dbReference type="ARBA" id="ARBA00023136"/>
    </source>
</evidence>
<reference evidence="9 10" key="1">
    <citation type="submission" date="2019-02" db="EMBL/GenBank/DDBJ databases">
        <title>Deep-cultivation of Planctomycetes and their phenomic and genomic characterization uncovers novel biology.</title>
        <authorList>
            <person name="Wiegand S."/>
            <person name="Jogler M."/>
            <person name="Boedeker C."/>
            <person name="Pinto D."/>
            <person name="Vollmers J."/>
            <person name="Rivas-Marin E."/>
            <person name="Kohn T."/>
            <person name="Peeters S.H."/>
            <person name="Heuer A."/>
            <person name="Rast P."/>
            <person name="Oberbeckmann S."/>
            <person name="Bunk B."/>
            <person name="Jeske O."/>
            <person name="Meyerdierks A."/>
            <person name="Storesund J.E."/>
            <person name="Kallscheuer N."/>
            <person name="Luecker S."/>
            <person name="Lage O.M."/>
            <person name="Pohl T."/>
            <person name="Merkel B.J."/>
            <person name="Hornburger P."/>
            <person name="Mueller R.-W."/>
            <person name="Bruemmer F."/>
            <person name="Labrenz M."/>
            <person name="Spormann A.M."/>
            <person name="Op den Camp H."/>
            <person name="Overmann J."/>
            <person name="Amann R."/>
            <person name="Jetten M.S.M."/>
            <person name="Mascher T."/>
            <person name="Medema M.H."/>
            <person name="Devos D.P."/>
            <person name="Kaster A.-K."/>
            <person name="Ovreas L."/>
            <person name="Rohde M."/>
            <person name="Galperin M.Y."/>
            <person name="Jogler C."/>
        </authorList>
    </citation>
    <scope>NUCLEOTIDE SEQUENCE [LARGE SCALE GENOMIC DNA]</scope>
    <source>
        <strain evidence="9 10">Pla133</strain>
    </source>
</reference>
<feature type="transmembrane region" description="Helical" evidence="8">
    <location>
        <begin position="323"/>
        <end position="345"/>
    </location>
</feature>
<keyword evidence="10" id="KW-1185">Reference proteome</keyword>
<feature type="transmembrane region" description="Helical" evidence="8">
    <location>
        <begin position="32"/>
        <end position="53"/>
    </location>
</feature>
<feature type="transmembrane region" description="Helical" evidence="8">
    <location>
        <begin position="126"/>
        <end position="147"/>
    </location>
</feature>
<feature type="transmembrane region" description="Helical" evidence="8">
    <location>
        <begin position="630"/>
        <end position="651"/>
    </location>
</feature>
<evidence type="ECO:0000313" key="9">
    <source>
        <dbReference type="EMBL" id="QDU69229.1"/>
    </source>
</evidence>
<sequence>MDRSTVIAALAIFVAGLLGGGLPLVRSWSPRALHSLVAVSAGAFLGSVLHVLADLVMAGGEGLDHAGHGHAGHAHASHGHAHGAGSFDDVGLWIGFVAGFLLPLLLRYTAPGRRLAAAHRGDPHALAWRVAFVGLAAHATLAGVGLAPLMGEAGSDLPWGLLGALLGHKAVEVFSLATLMRLAKVPTARAIALVALFSLFTPGAFLLAREAWLTSLGSASWAAGIAGGTFLYVGLIDLLPEAFHEADNRLRAAALLLFGAVLGVLLPGGDLSGLAQVPGLAWGVFVEMAPYLLFGFLVAGVISEFLDPKRLERWLAGEGTGSVAWASVLGAPLPLCSCSVVPVAATLRKAGAGRGATSAFLIATPETGVDSIAATYGLLGGPMALVRPVAAVGSALVTGQIVALFARREDRAGLAQAAPGSGPATPVTQVEVGGCCHPEPEPEPEPPAASCCHAEPAESAPSDGHDHGSHSEPRSRLGRILRHGYVDMVDDLAWSLVLGVVASGVLGALIPAEFFADPLLRGPLGYLVMLAIGLPIYVCASASTPVAAMMIAKGLSPGAALVFLLASPATNLGSLLVVRQLLGSRPLLVHLAVLSIVTLLFGAGLDLLFGQLGISIVPQIATAEHLLPHSVHMVAAPILALLLVAAAWRALVPRRSASAVVVGS</sequence>
<feature type="compositionally biased region" description="Low complexity" evidence="7">
    <location>
        <begin position="448"/>
        <end position="460"/>
    </location>
</feature>
<dbReference type="Pfam" id="PF02535">
    <property type="entry name" value="Zip"/>
    <property type="match status" value="1"/>
</dbReference>
<feature type="transmembrane region" description="Helical" evidence="8">
    <location>
        <begin position="250"/>
        <end position="268"/>
    </location>
</feature>
<feature type="region of interest" description="Disordered" evidence="7">
    <location>
        <begin position="432"/>
        <end position="474"/>
    </location>
</feature>
<gene>
    <name evidence="9" type="ORF">Pla133_43460</name>
</gene>
<evidence type="ECO:0000313" key="10">
    <source>
        <dbReference type="Proteomes" id="UP000316921"/>
    </source>
</evidence>
<evidence type="ECO:0000256" key="2">
    <source>
        <dbReference type="ARBA" id="ARBA00006386"/>
    </source>
</evidence>
<feature type="transmembrane region" description="Helical" evidence="8">
    <location>
        <begin position="191"/>
        <end position="208"/>
    </location>
</feature>
<dbReference type="InterPro" id="IPR003689">
    <property type="entry name" value="ZIP"/>
</dbReference>
<dbReference type="Pfam" id="PF03773">
    <property type="entry name" value="ArsP_1"/>
    <property type="match status" value="1"/>
</dbReference>
<keyword evidence="6 8" id="KW-0472">Membrane</keyword>
<feature type="transmembrane region" description="Helical" evidence="8">
    <location>
        <begin position="6"/>
        <end position="25"/>
    </location>
</feature>
<dbReference type="AlphaFoldDB" id="A0A518BQJ4"/>
<evidence type="ECO:0000256" key="4">
    <source>
        <dbReference type="ARBA" id="ARBA00022692"/>
    </source>
</evidence>
<dbReference type="PANTHER" id="PTHR34184">
    <property type="entry name" value="UPF0718 PROTEIN YCGR"/>
    <property type="match status" value="1"/>
</dbReference>
<feature type="transmembrane region" description="Helical" evidence="8">
    <location>
        <begin position="159"/>
        <end position="179"/>
    </location>
</feature>
<dbReference type="GO" id="GO:0046873">
    <property type="term" value="F:metal ion transmembrane transporter activity"/>
    <property type="evidence" value="ECO:0007669"/>
    <property type="project" value="InterPro"/>
</dbReference>
<keyword evidence="3" id="KW-1003">Cell membrane</keyword>
<comment type="similarity">
    <text evidence="2">Belongs to the UPF0718 family.</text>
</comment>
<feature type="transmembrane region" description="Helical" evidence="8">
    <location>
        <begin position="280"/>
        <end position="302"/>
    </location>
</feature>
<evidence type="ECO:0000256" key="3">
    <source>
        <dbReference type="ARBA" id="ARBA00022475"/>
    </source>
</evidence>